<feature type="region of interest" description="Disordered" evidence="1">
    <location>
        <begin position="42"/>
        <end position="76"/>
    </location>
</feature>
<evidence type="ECO:0000259" key="2">
    <source>
        <dbReference type="Pfam" id="PF06985"/>
    </source>
</evidence>
<dbReference type="VEuPathDB" id="FungiDB:CC77DRAFT_286509"/>
<dbReference type="Proteomes" id="UP000077248">
    <property type="component" value="Unassembled WGS sequence"/>
</dbReference>
<name>A0A177DDT0_ALTAL</name>
<evidence type="ECO:0000256" key="1">
    <source>
        <dbReference type="SAM" id="MobiDB-lite"/>
    </source>
</evidence>
<dbReference type="AlphaFoldDB" id="A0A177DDT0"/>
<reference evidence="3 4" key="1">
    <citation type="submission" date="2016-05" db="EMBL/GenBank/DDBJ databases">
        <title>Comparative analysis of secretome profiles of manganese(II)-oxidizing ascomycete fungi.</title>
        <authorList>
            <consortium name="DOE Joint Genome Institute"/>
            <person name="Zeiner C.A."/>
            <person name="Purvine S.O."/>
            <person name="Zink E.M."/>
            <person name="Wu S."/>
            <person name="Pasa-Tolic L."/>
            <person name="Chaput D.L."/>
            <person name="Haridas S."/>
            <person name="Grigoriev I.V."/>
            <person name="Santelli C.M."/>
            <person name="Hansel C.M."/>
        </authorList>
    </citation>
    <scope>NUCLEOTIDE SEQUENCE [LARGE SCALE GENOMIC DNA]</scope>
    <source>
        <strain evidence="3 4">SRC1lrK2f</strain>
    </source>
</reference>
<gene>
    <name evidence="3" type="ORF">CC77DRAFT_286509</name>
</gene>
<sequence length="93" mass="10956">MMSDIYRRASYVYVWLGKSDDYIELAMKTIKADFRQYYDADHTTKRSGKRRKLSRDKEADQDNESISTSGDEGSTNELFGSALQRFFENSYWL</sequence>
<feature type="domain" description="Heterokaryon incompatibility" evidence="2">
    <location>
        <begin position="1"/>
        <end position="54"/>
    </location>
</feature>
<dbReference type="EMBL" id="KV441487">
    <property type="protein sequence ID" value="OAG17300.1"/>
    <property type="molecule type" value="Genomic_DNA"/>
</dbReference>
<proteinExistence type="predicted"/>
<dbReference type="KEGG" id="aalt:CC77DRAFT_286509"/>
<dbReference type="RefSeq" id="XP_018382721.1">
    <property type="nucleotide sequence ID" value="XM_018531048.1"/>
</dbReference>
<feature type="compositionally biased region" description="Polar residues" evidence="1">
    <location>
        <begin position="64"/>
        <end position="76"/>
    </location>
</feature>
<evidence type="ECO:0000313" key="4">
    <source>
        <dbReference type="Proteomes" id="UP000077248"/>
    </source>
</evidence>
<protein>
    <recommendedName>
        <fullName evidence="2">Heterokaryon incompatibility domain-containing protein</fullName>
    </recommendedName>
</protein>
<evidence type="ECO:0000313" key="3">
    <source>
        <dbReference type="EMBL" id="OAG17300.1"/>
    </source>
</evidence>
<dbReference type="InterPro" id="IPR010730">
    <property type="entry name" value="HET"/>
</dbReference>
<feature type="compositionally biased region" description="Basic residues" evidence="1">
    <location>
        <begin position="45"/>
        <end position="54"/>
    </location>
</feature>
<keyword evidence="4" id="KW-1185">Reference proteome</keyword>
<accession>A0A177DDT0</accession>
<dbReference type="GeneID" id="29116642"/>
<organism evidence="3 4">
    <name type="scientific">Alternaria alternata</name>
    <name type="common">Alternaria rot fungus</name>
    <name type="synonym">Torula alternata</name>
    <dbReference type="NCBI Taxonomy" id="5599"/>
    <lineage>
        <taxon>Eukaryota</taxon>
        <taxon>Fungi</taxon>
        <taxon>Dikarya</taxon>
        <taxon>Ascomycota</taxon>
        <taxon>Pezizomycotina</taxon>
        <taxon>Dothideomycetes</taxon>
        <taxon>Pleosporomycetidae</taxon>
        <taxon>Pleosporales</taxon>
        <taxon>Pleosporineae</taxon>
        <taxon>Pleosporaceae</taxon>
        <taxon>Alternaria</taxon>
        <taxon>Alternaria sect. Alternaria</taxon>
        <taxon>Alternaria alternata complex</taxon>
    </lineage>
</organism>
<dbReference type="Pfam" id="PF06985">
    <property type="entry name" value="HET"/>
    <property type="match status" value="1"/>
</dbReference>